<dbReference type="PANTHER" id="PTHR47200">
    <property type="entry name" value="THYLAKOID LUMENAL 15 KDA PROTEIN 1, CHLOROPLASTIC"/>
    <property type="match status" value="1"/>
</dbReference>
<organism evidence="1 2">
    <name type="scientific">Microseira wollei NIES-4236</name>
    <dbReference type="NCBI Taxonomy" id="2530354"/>
    <lineage>
        <taxon>Bacteria</taxon>
        <taxon>Bacillati</taxon>
        <taxon>Cyanobacteriota</taxon>
        <taxon>Cyanophyceae</taxon>
        <taxon>Oscillatoriophycideae</taxon>
        <taxon>Aerosakkonematales</taxon>
        <taxon>Aerosakkonemataceae</taxon>
        <taxon>Microseira</taxon>
    </lineage>
</organism>
<keyword evidence="2" id="KW-1185">Reference proteome</keyword>
<dbReference type="Proteomes" id="UP001050975">
    <property type="component" value="Unassembled WGS sequence"/>
</dbReference>
<dbReference type="PROSITE" id="PS51257">
    <property type="entry name" value="PROKAR_LIPOPROTEIN"/>
    <property type="match status" value="1"/>
</dbReference>
<name>A0AAV3XBV4_9CYAN</name>
<protein>
    <submittedName>
        <fullName evidence="1">Pentapeptide repeat-containing protein</fullName>
    </submittedName>
</protein>
<sequence>MKTMPQIAQYNRSSATVKTIWLRLFSLILILALACFWVMLSATPAYAQANTINYTKTNLQNRDFSHTDLKGAVFAAAEMKRANFQGADLTNAILTQGILLEANLEAANLTGALADQVTFDKANLKNAIFTEAMLTRTSFFNADITGADFTDALVDRYQVKLLCARATGVNPVTGVSTRESLGCR</sequence>
<dbReference type="SUPFAM" id="SSF141571">
    <property type="entry name" value="Pentapeptide repeat-like"/>
    <property type="match status" value="1"/>
</dbReference>
<dbReference type="EMBL" id="BLAY01000071">
    <property type="protein sequence ID" value="GET39678.1"/>
    <property type="molecule type" value="Genomic_DNA"/>
</dbReference>
<proteinExistence type="predicted"/>
<evidence type="ECO:0000313" key="2">
    <source>
        <dbReference type="Proteomes" id="UP001050975"/>
    </source>
</evidence>
<gene>
    <name evidence="1" type="ORF">MiSe_44500</name>
</gene>
<dbReference type="PANTHER" id="PTHR47200:SF2">
    <property type="entry name" value="THYLAKOID LUMENAL 15 KDA PROTEIN 1, CHLOROPLASTIC"/>
    <property type="match status" value="1"/>
</dbReference>
<dbReference type="InterPro" id="IPR001646">
    <property type="entry name" value="5peptide_repeat"/>
</dbReference>
<accession>A0AAV3XBV4</accession>
<dbReference type="InterPro" id="IPR044213">
    <property type="entry name" value="At2g44920-like"/>
</dbReference>
<comment type="caution">
    <text evidence="1">The sequence shown here is derived from an EMBL/GenBank/DDBJ whole genome shotgun (WGS) entry which is preliminary data.</text>
</comment>
<dbReference type="AlphaFoldDB" id="A0AAV3XBV4"/>
<evidence type="ECO:0000313" key="1">
    <source>
        <dbReference type="EMBL" id="GET39678.1"/>
    </source>
</evidence>
<dbReference type="Pfam" id="PF00805">
    <property type="entry name" value="Pentapeptide"/>
    <property type="match status" value="2"/>
</dbReference>
<reference evidence="1" key="1">
    <citation type="submission" date="2019-10" db="EMBL/GenBank/DDBJ databases">
        <title>Draft genome sequece of Microseira wollei NIES-4236.</title>
        <authorList>
            <person name="Yamaguchi H."/>
            <person name="Suzuki S."/>
            <person name="Kawachi M."/>
        </authorList>
    </citation>
    <scope>NUCLEOTIDE SEQUENCE</scope>
    <source>
        <strain evidence="1">NIES-4236</strain>
    </source>
</reference>
<dbReference type="Gene3D" id="2.160.20.80">
    <property type="entry name" value="E3 ubiquitin-protein ligase SopA"/>
    <property type="match status" value="1"/>
</dbReference>